<dbReference type="GO" id="GO:0008168">
    <property type="term" value="F:methyltransferase activity"/>
    <property type="evidence" value="ECO:0007669"/>
    <property type="project" value="UniProtKB-KW"/>
</dbReference>
<dbReference type="PANTHER" id="PTHR20881">
    <property type="entry name" value="3-METHYL-2-OXOBUTANOATE HYDROXYMETHYLTRANSFERASE"/>
    <property type="match status" value="1"/>
</dbReference>
<dbReference type="EMBL" id="LN714482">
    <property type="protein sequence ID" value="CEL67193.1"/>
    <property type="molecule type" value="Genomic_DNA"/>
</dbReference>
<feature type="compositionally biased region" description="Polar residues" evidence="9">
    <location>
        <begin position="189"/>
        <end position="201"/>
    </location>
</feature>
<organism evidence="12">
    <name type="scientific">Neospora caninum (strain Liverpool)</name>
    <dbReference type="NCBI Taxonomy" id="572307"/>
    <lineage>
        <taxon>Eukaryota</taxon>
        <taxon>Sar</taxon>
        <taxon>Alveolata</taxon>
        <taxon>Apicomplexa</taxon>
        <taxon>Conoidasida</taxon>
        <taxon>Coccidia</taxon>
        <taxon>Eucoccidiorida</taxon>
        <taxon>Eimeriorina</taxon>
        <taxon>Sarcocystidae</taxon>
        <taxon>Neospora</taxon>
    </lineage>
</organism>
<proteinExistence type="inferred from homology"/>
<feature type="domain" description="Ketopantoate reductase N-terminal" evidence="10">
    <location>
        <begin position="602"/>
        <end position="809"/>
    </location>
</feature>
<keyword evidence="6" id="KW-0521">NADP</keyword>
<evidence type="ECO:0000256" key="5">
    <source>
        <dbReference type="ARBA" id="ARBA00022679"/>
    </source>
</evidence>
<sequence length="974" mass="104315">MLCRSVRTAPPSRRFRFSLLTTTECGSNPVEPGHPAATLLECRCPAYGRSFLSQRTGAAVVPSTGCARFSASSSLRRGGLSPAFSREREGSTPGSADECRREASSGRTPATRHSGASGFHRRDGQRPVERDRRQRERLPDSGSPRTNVLRERLNRLWPESNTLPNGDGQAAFQRTVCSSPLMPGCLPFESSTSTRAGSSGLSPARAASGRSTDTQREPRRSVHVQHRFFYGQGGGGLPLGKPLRMADLLQRKKRGQKISMVTSYDANVARILDSALIDMQLVGDSLANVVLGLASTAAVDLHTMILFAKHVKQACRRSVVVFDLPYGTYHTKEAAVESVIQVVKQTGITAVKLEGFYPEIVKALREHVSVICHLGVQPQTAQTMNSRGKDSRDALELLHHSLALEAAGCQMIVLEKVCAEVAEVITSKLKVPTIGIGSGPGCDGQVLVFHDLCGLSPSGPKLKFVKQYAQVHPQIQAAVSQFRKDVETSVFPGLGNCFFMKPTERTKFYAHIEEGLDAQLGGNRPSSTFPAAPSTPAGGERDRGSFAPSIVRGWVAAGLANPASSASKAVHGATDSPPASGDKAACTNVSPKSPAPPVLKRVCVRGGGAMGQLMAWKLAGVPGVEVVLATHRQELKEAVEKQGNQLLFQKLWDEGRSPPEHGDVEGRPVRVIVMGRENDKVEKLAEEPFDAVLICTKSEQTAEAGNFALANVRSPGIVASFQNGLEAPRVLRSIFSDASGPPSDALLRSAETSLRSTRIQSCWNSGRADTGNGETTGPSLLFAPTSYGALEQAPGLVRLTGEGEIRLGLSSPRPESTAVPSLAALLRCAGLNVTEIDPFDVQAVLWQKVTVSAYVNAVTALLRCNNGDVANPLLQPLRRRVVEEVVSVARARGIAVDLEATDHLVVDVIHRSARNLSSMLVDVQKRRPTEIDAINGEVVKQGREVGVPTPVTETLLNLVRFITEQQSRNSSPAG</sequence>
<dbReference type="GO" id="GO:0032259">
    <property type="term" value="P:methylation"/>
    <property type="evidence" value="ECO:0007669"/>
    <property type="project" value="UniProtKB-KW"/>
</dbReference>
<comment type="similarity">
    <text evidence="3">Belongs to the PanB family.</text>
</comment>
<dbReference type="InterPro" id="IPR013332">
    <property type="entry name" value="KPR_N"/>
</dbReference>
<evidence type="ECO:0000256" key="7">
    <source>
        <dbReference type="ARBA" id="ARBA00023002"/>
    </source>
</evidence>
<feature type="compositionally biased region" description="Basic and acidic residues" evidence="9">
    <location>
        <begin position="120"/>
        <end position="139"/>
    </location>
</feature>
<dbReference type="UniPathway" id="UPA00028">
    <property type="reaction ID" value="UER00003"/>
</dbReference>
<dbReference type="InterPro" id="IPR040442">
    <property type="entry name" value="Pyrv_kinase-like_dom_sf"/>
</dbReference>
<comment type="pathway">
    <text evidence="1">Cofactor biosynthesis; (R)-pantothenate biosynthesis; (R)-pantoate from 3-methyl-2-oxobutanoate: step 1/2.</text>
</comment>
<comment type="catalytic activity">
    <reaction evidence="8">
        <text>(6R)-5,10-methylene-5,6,7,8-tetrahydrofolate + 3-methyl-2-oxobutanoate + H2O = 2-dehydropantoate + (6S)-5,6,7,8-tetrahydrofolate</text>
        <dbReference type="Rhea" id="RHEA:11824"/>
        <dbReference type="ChEBI" id="CHEBI:11561"/>
        <dbReference type="ChEBI" id="CHEBI:11851"/>
        <dbReference type="ChEBI" id="CHEBI:15377"/>
        <dbReference type="ChEBI" id="CHEBI:15636"/>
        <dbReference type="ChEBI" id="CHEBI:57453"/>
        <dbReference type="EC" id="2.1.2.11"/>
    </reaction>
</comment>
<feature type="region of interest" description="Disordered" evidence="9">
    <location>
        <begin position="567"/>
        <end position="592"/>
    </location>
</feature>
<keyword evidence="5 12" id="KW-0808">Transferase</keyword>
<dbReference type="SUPFAM" id="SSF51735">
    <property type="entry name" value="NAD(P)-binding Rossmann-fold domains"/>
    <property type="match status" value="1"/>
</dbReference>
<gene>
    <name evidence="12" type="ORF">BN1204_029910</name>
</gene>
<evidence type="ECO:0000256" key="2">
    <source>
        <dbReference type="ARBA" id="ARBA00007870"/>
    </source>
</evidence>
<dbReference type="NCBIfam" id="TIGR00745">
    <property type="entry name" value="apbA_panE"/>
    <property type="match status" value="1"/>
</dbReference>
<feature type="compositionally biased region" description="Low complexity" evidence="9">
    <location>
        <begin position="525"/>
        <end position="537"/>
    </location>
</feature>
<dbReference type="NCBIfam" id="TIGR00222">
    <property type="entry name" value="panB"/>
    <property type="match status" value="1"/>
</dbReference>
<feature type="domain" description="Ketopantoate reductase C-terminal" evidence="11">
    <location>
        <begin position="840"/>
        <end position="962"/>
    </location>
</feature>
<dbReference type="FunFam" id="1.10.1040.10:FF:000017">
    <property type="entry name" value="2-dehydropantoate 2-reductase"/>
    <property type="match status" value="1"/>
</dbReference>
<dbReference type="GO" id="GO:0005739">
    <property type="term" value="C:mitochondrion"/>
    <property type="evidence" value="ECO:0007669"/>
    <property type="project" value="TreeGrafter"/>
</dbReference>
<dbReference type="EC" id="2.1.2.11" evidence="4"/>
<accession>A0A0F7UBG9</accession>
<evidence type="ECO:0000259" key="11">
    <source>
        <dbReference type="Pfam" id="PF08546"/>
    </source>
</evidence>
<dbReference type="GO" id="GO:0015940">
    <property type="term" value="P:pantothenate biosynthetic process"/>
    <property type="evidence" value="ECO:0007669"/>
    <property type="project" value="UniProtKB-UniPathway"/>
</dbReference>
<name>A0A0F7UBG9_NEOCL</name>
<protein>
    <recommendedName>
        <fullName evidence="4">3-methyl-2-oxobutanoate hydroxymethyltransferase</fullName>
        <ecNumber evidence="4">2.1.2.11</ecNumber>
    </recommendedName>
</protein>
<evidence type="ECO:0000256" key="3">
    <source>
        <dbReference type="ARBA" id="ARBA00008676"/>
    </source>
</evidence>
<keyword evidence="7" id="KW-0560">Oxidoreductase</keyword>
<dbReference type="InterPro" id="IPR013328">
    <property type="entry name" value="6PGD_dom2"/>
</dbReference>
<evidence type="ECO:0000256" key="8">
    <source>
        <dbReference type="ARBA" id="ARBA00049172"/>
    </source>
</evidence>
<evidence type="ECO:0000313" key="12">
    <source>
        <dbReference type="EMBL" id="CEL67193.1"/>
    </source>
</evidence>
<evidence type="ECO:0000256" key="9">
    <source>
        <dbReference type="SAM" id="MobiDB-lite"/>
    </source>
</evidence>
<dbReference type="Gene3D" id="3.40.50.720">
    <property type="entry name" value="NAD(P)-binding Rossmann-like Domain"/>
    <property type="match status" value="1"/>
</dbReference>
<dbReference type="SUPFAM" id="SSF48179">
    <property type="entry name" value="6-phosphogluconate dehydrogenase C-terminal domain-like"/>
    <property type="match status" value="1"/>
</dbReference>
<dbReference type="PANTHER" id="PTHR20881:SF0">
    <property type="entry name" value="3-METHYL-2-OXOBUTANOATE HYDROXYMETHYLTRANSFERASE"/>
    <property type="match status" value="1"/>
</dbReference>
<dbReference type="InterPro" id="IPR015813">
    <property type="entry name" value="Pyrv/PenolPyrv_kinase-like_dom"/>
</dbReference>
<dbReference type="Pfam" id="PF02548">
    <property type="entry name" value="Pantoate_transf"/>
    <property type="match status" value="1"/>
</dbReference>
<feature type="region of interest" description="Disordered" evidence="9">
    <location>
        <begin position="188"/>
        <end position="222"/>
    </location>
</feature>
<dbReference type="InterPro" id="IPR003700">
    <property type="entry name" value="Pantoate_hydroxy_MeTrfase"/>
</dbReference>
<dbReference type="Gene3D" id="3.20.20.60">
    <property type="entry name" value="Phosphoenolpyruvate-binding domains"/>
    <property type="match status" value="1"/>
</dbReference>
<dbReference type="InterPro" id="IPR013752">
    <property type="entry name" value="KPA_reductase"/>
</dbReference>
<evidence type="ECO:0000256" key="1">
    <source>
        <dbReference type="ARBA" id="ARBA00005033"/>
    </source>
</evidence>
<dbReference type="GO" id="GO:0003864">
    <property type="term" value="F:3-methyl-2-oxobutanoate hydroxymethyltransferase activity"/>
    <property type="evidence" value="ECO:0007669"/>
    <property type="project" value="UniProtKB-EC"/>
</dbReference>
<dbReference type="InterPro" id="IPR036291">
    <property type="entry name" value="NAD(P)-bd_dom_sf"/>
</dbReference>
<feature type="region of interest" description="Disordered" evidence="9">
    <location>
        <begin position="72"/>
        <end position="153"/>
    </location>
</feature>
<dbReference type="AlphaFoldDB" id="A0A0F7UBG9"/>
<dbReference type="CDD" id="cd06557">
    <property type="entry name" value="KPHMT-like"/>
    <property type="match status" value="1"/>
</dbReference>
<dbReference type="InterPro" id="IPR003710">
    <property type="entry name" value="ApbA"/>
</dbReference>
<dbReference type="GO" id="GO:0000287">
    <property type="term" value="F:magnesium ion binding"/>
    <property type="evidence" value="ECO:0007669"/>
    <property type="project" value="TreeGrafter"/>
</dbReference>
<evidence type="ECO:0000259" key="10">
    <source>
        <dbReference type="Pfam" id="PF02558"/>
    </source>
</evidence>
<dbReference type="InterPro" id="IPR008927">
    <property type="entry name" value="6-PGluconate_DH-like_C_sf"/>
</dbReference>
<reference evidence="12" key="1">
    <citation type="journal article" date="2015" name="PLoS ONE">
        <title>Comprehensive Evaluation of Toxoplasma gondii VEG and Neospora caninum LIV Genomes with Tachyzoite Stage Transcriptome and Proteome Defines Novel Transcript Features.</title>
        <authorList>
            <person name="Ramaprasad A."/>
            <person name="Mourier T."/>
            <person name="Naeem R."/>
            <person name="Malas T.B."/>
            <person name="Moussa E."/>
            <person name="Panigrahi A."/>
            <person name="Vermont S.J."/>
            <person name="Otto T.D."/>
            <person name="Wastling J."/>
            <person name="Pain A."/>
        </authorList>
    </citation>
    <scope>NUCLEOTIDE SEQUENCE</scope>
    <source>
        <strain evidence="12">Liverpool</strain>
    </source>
</reference>
<evidence type="ECO:0000256" key="6">
    <source>
        <dbReference type="ARBA" id="ARBA00022857"/>
    </source>
</evidence>
<dbReference type="GO" id="GO:0008677">
    <property type="term" value="F:2-dehydropantoate 2-reductase activity"/>
    <property type="evidence" value="ECO:0007669"/>
    <property type="project" value="InterPro"/>
</dbReference>
<keyword evidence="12" id="KW-0489">Methyltransferase</keyword>
<dbReference type="Pfam" id="PF02558">
    <property type="entry name" value="ApbA"/>
    <property type="match status" value="1"/>
</dbReference>
<dbReference type="Gene3D" id="1.10.1040.10">
    <property type="entry name" value="N-(1-d-carboxylethyl)-l-norvaline Dehydrogenase, domain 2"/>
    <property type="match status" value="1"/>
</dbReference>
<comment type="similarity">
    <text evidence="2">Belongs to the ketopantoate reductase family.</text>
</comment>
<feature type="compositionally biased region" description="Low complexity" evidence="9">
    <location>
        <begin position="72"/>
        <end position="83"/>
    </location>
</feature>
<evidence type="ECO:0000256" key="4">
    <source>
        <dbReference type="ARBA" id="ARBA00012618"/>
    </source>
</evidence>
<dbReference type="Pfam" id="PF08546">
    <property type="entry name" value="ApbA_C"/>
    <property type="match status" value="1"/>
</dbReference>
<dbReference type="SUPFAM" id="SSF51621">
    <property type="entry name" value="Phosphoenolpyruvate/pyruvate domain"/>
    <property type="match status" value="1"/>
</dbReference>
<feature type="region of interest" description="Disordered" evidence="9">
    <location>
        <begin position="519"/>
        <end position="543"/>
    </location>
</feature>